<reference evidence="1" key="1">
    <citation type="submission" date="2016-07" db="EMBL/GenBank/DDBJ databases">
        <authorList>
            <person name="Bretaudeau A."/>
        </authorList>
    </citation>
    <scope>NUCLEOTIDE SEQUENCE</scope>
    <source>
        <strain evidence="1">Rice</strain>
        <tissue evidence="1">Whole body</tissue>
    </source>
</reference>
<evidence type="ECO:0000313" key="1">
    <source>
        <dbReference type="EMBL" id="SOQ54848.1"/>
    </source>
</evidence>
<accession>A0A2H1WP86</accession>
<dbReference type="AlphaFoldDB" id="A0A2H1WP86"/>
<sequence length="120" mass="13699">MLFRVTLVLSGHGLFFLKKRWDYTLGFSPVSWVRLQTHNFTYTSYPDPKQQIVDHTKNCSVRESNPLHVVRQPVTQPPHQTCSQNFGKYLYRIERDPATTASIARRARAAGAGIASCPHK</sequence>
<proteinExistence type="predicted"/>
<organism evidence="1">
    <name type="scientific">Spodoptera frugiperda</name>
    <name type="common">Fall armyworm</name>
    <dbReference type="NCBI Taxonomy" id="7108"/>
    <lineage>
        <taxon>Eukaryota</taxon>
        <taxon>Metazoa</taxon>
        <taxon>Ecdysozoa</taxon>
        <taxon>Arthropoda</taxon>
        <taxon>Hexapoda</taxon>
        <taxon>Insecta</taxon>
        <taxon>Pterygota</taxon>
        <taxon>Neoptera</taxon>
        <taxon>Endopterygota</taxon>
        <taxon>Lepidoptera</taxon>
        <taxon>Glossata</taxon>
        <taxon>Ditrysia</taxon>
        <taxon>Noctuoidea</taxon>
        <taxon>Noctuidae</taxon>
        <taxon>Amphipyrinae</taxon>
        <taxon>Spodoptera</taxon>
    </lineage>
</organism>
<protein>
    <submittedName>
        <fullName evidence="1">SFRICE_036178</fullName>
    </submittedName>
</protein>
<dbReference type="EMBL" id="ODYU01010031">
    <property type="protein sequence ID" value="SOQ54848.1"/>
    <property type="molecule type" value="Genomic_DNA"/>
</dbReference>
<name>A0A2H1WP86_SPOFR</name>
<gene>
    <name evidence="1" type="ORF">SFRICE_036178</name>
</gene>